<reference evidence="2 3" key="1">
    <citation type="journal article" date="2019" name="Microbiol. Resour. Announc.">
        <title>Draft Genome Sequence of the Most Traditional epsilon-Poly-l-Lysine Producer, Streptomyces albulus NBRC14147.</title>
        <authorList>
            <person name="Yamanaka K."/>
            <person name="Hamano Y."/>
        </authorList>
    </citation>
    <scope>NUCLEOTIDE SEQUENCE [LARGE SCALE GENOMIC DNA]</scope>
    <source>
        <strain evidence="2 3">NBRC 14147</strain>
    </source>
</reference>
<sequence>MEAPIPNSPHLPLNELLSQARDFTARMADIDRDAQTALDLARDRYGRTVHHQAETTARAHRNSAALNAYATHLAPHAEQLLQEAQQRLDEIPHPRYTDAWRALLASLAASHTEIVRVIDHPPAAGSPAEREQHAALWPHLAYWADNGSIASNLADQKHRPEPELAGEERELWSEKAQAAQLRGELDLIESWFAADGRRITLAYLVEDDTTSTVIALAGDPDVAGWEVIGHYAHEYAAGQALPRPAPPGVFRPDGSRFNRPESAPEVPLQELVHEVHEAHGAADVSEALLTATRHGHDAGAMVRLQELVHAASQFSSALETAQGQHIAARLAVVGRQLEFLTSEVEQAAEDLEETLAVLPPHRIPAPLRIRPRPAVDTTPAPAPPRSATVPHRL</sequence>
<evidence type="ECO:0000313" key="3">
    <source>
        <dbReference type="Proteomes" id="UP000288351"/>
    </source>
</evidence>
<feature type="region of interest" description="Disordered" evidence="1">
    <location>
        <begin position="368"/>
        <end position="393"/>
    </location>
</feature>
<accession>A0A401RA38</accession>
<evidence type="ECO:0000313" key="2">
    <source>
        <dbReference type="EMBL" id="GCB94463.1"/>
    </source>
</evidence>
<name>A0A401RA38_STRNR</name>
<comment type="caution">
    <text evidence="2">The sequence shown here is derived from an EMBL/GenBank/DDBJ whole genome shotgun (WGS) entry which is preliminary data.</text>
</comment>
<protein>
    <submittedName>
        <fullName evidence="2">Uncharacterized protein</fullName>
    </submittedName>
</protein>
<proteinExistence type="predicted"/>
<dbReference type="AlphaFoldDB" id="A0A401RA38"/>
<dbReference type="EMBL" id="BHXC01000007">
    <property type="protein sequence ID" value="GCB94463.1"/>
    <property type="molecule type" value="Genomic_DNA"/>
</dbReference>
<organism evidence="2 3">
    <name type="scientific">Streptomyces noursei</name>
    <name type="common">Streptomyces albulus</name>
    <dbReference type="NCBI Taxonomy" id="1971"/>
    <lineage>
        <taxon>Bacteria</taxon>
        <taxon>Bacillati</taxon>
        <taxon>Actinomycetota</taxon>
        <taxon>Actinomycetes</taxon>
        <taxon>Kitasatosporales</taxon>
        <taxon>Streptomycetaceae</taxon>
        <taxon>Streptomyces</taxon>
    </lineage>
</organism>
<dbReference type="Proteomes" id="UP000288351">
    <property type="component" value="Unassembled WGS sequence"/>
</dbReference>
<gene>
    <name evidence="2" type="ORF">SALB_07263</name>
</gene>
<dbReference type="RefSeq" id="WP_016572177.1">
    <property type="nucleotide sequence ID" value="NZ_BHXC01000007.1"/>
</dbReference>
<evidence type="ECO:0000256" key="1">
    <source>
        <dbReference type="SAM" id="MobiDB-lite"/>
    </source>
</evidence>